<evidence type="ECO:0000313" key="16">
    <source>
        <dbReference type="Proteomes" id="UP000186922"/>
    </source>
</evidence>
<dbReference type="STRING" id="947166.A0A1D1UE80"/>
<evidence type="ECO:0000256" key="8">
    <source>
        <dbReference type="ARBA" id="ARBA00022989"/>
    </source>
</evidence>
<keyword evidence="8 13" id="KW-1133">Transmembrane helix</keyword>
<dbReference type="UniPathway" id="UPA00143"/>
<dbReference type="Pfam" id="PF06803">
    <property type="entry name" value="DUF1232"/>
    <property type="match status" value="1"/>
</dbReference>
<evidence type="ECO:0000259" key="14">
    <source>
        <dbReference type="PROSITE" id="PS50089"/>
    </source>
</evidence>
<dbReference type="EMBL" id="BDGG01000001">
    <property type="protein sequence ID" value="GAU88094.1"/>
    <property type="molecule type" value="Genomic_DNA"/>
</dbReference>
<reference evidence="15 16" key="1">
    <citation type="journal article" date="2016" name="Nat. Commun.">
        <title>Extremotolerant tardigrade genome and improved radiotolerance of human cultured cells by tardigrade-unique protein.</title>
        <authorList>
            <person name="Hashimoto T."/>
            <person name="Horikawa D.D."/>
            <person name="Saito Y."/>
            <person name="Kuwahara H."/>
            <person name="Kozuka-Hata H."/>
            <person name="Shin-I T."/>
            <person name="Minakuchi Y."/>
            <person name="Ohishi K."/>
            <person name="Motoyama A."/>
            <person name="Aizu T."/>
            <person name="Enomoto A."/>
            <person name="Kondo K."/>
            <person name="Tanaka S."/>
            <person name="Hara Y."/>
            <person name="Koshikawa S."/>
            <person name="Sagara H."/>
            <person name="Miura T."/>
            <person name="Yokobori S."/>
            <person name="Miyagawa K."/>
            <person name="Suzuki Y."/>
            <person name="Kubo T."/>
            <person name="Oyama M."/>
            <person name="Kohara Y."/>
            <person name="Fujiyama A."/>
            <person name="Arakawa K."/>
            <person name="Katayama T."/>
            <person name="Toyoda A."/>
            <person name="Kunieda T."/>
        </authorList>
    </citation>
    <scope>NUCLEOTIDE SEQUENCE [LARGE SCALE GENOMIC DNA]</scope>
    <source>
        <strain evidence="15 16">YOKOZUNA-1</strain>
    </source>
</reference>
<evidence type="ECO:0000256" key="6">
    <source>
        <dbReference type="ARBA" id="ARBA00022824"/>
    </source>
</evidence>
<keyword evidence="16" id="KW-1185">Reference proteome</keyword>
<proteinExistence type="predicted"/>
<keyword evidence="3 13" id="KW-0812">Transmembrane</keyword>
<dbReference type="InterPro" id="IPR001841">
    <property type="entry name" value="Znf_RING"/>
</dbReference>
<dbReference type="PANTHER" id="PTHR22894">
    <property type="entry name" value="RING-TYPE DOMAIN-CONTAINING PROTEIN"/>
    <property type="match status" value="1"/>
</dbReference>
<dbReference type="InterPro" id="IPR038896">
    <property type="entry name" value="RNF170"/>
</dbReference>
<evidence type="ECO:0000256" key="5">
    <source>
        <dbReference type="ARBA" id="ARBA00022771"/>
    </source>
</evidence>
<dbReference type="Gene3D" id="3.30.40.10">
    <property type="entry name" value="Zinc/RING finger domain, C3HC4 (zinc finger)"/>
    <property type="match status" value="1"/>
</dbReference>
<evidence type="ECO:0000256" key="10">
    <source>
        <dbReference type="ARBA" id="ARBA00030110"/>
    </source>
</evidence>
<gene>
    <name evidence="15" type="primary">RvY_00852-1</name>
    <name evidence="15" type="synonym">RvY_00852.1</name>
    <name evidence="15" type="ORF">RvY_00852</name>
</gene>
<dbReference type="PROSITE" id="PS00518">
    <property type="entry name" value="ZF_RING_1"/>
    <property type="match status" value="1"/>
</dbReference>
<evidence type="ECO:0000256" key="2">
    <source>
        <dbReference type="ARBA" id="ARBA00014068"/>
    </source>
</evidence>
<dbReference type="SMART" id="SM00184">
    <property type="entry name" value="RING"/>
    <property type="match status" value="1"/>
</dbReference>
<feature type="transmembrane region" description="Helical" evidence="13">
    <location>
        <begin position="275"/>
        <end position="293"/>
    </location>
</feature>
<comment type="caution">
    <text evidence="15">The sequence shown here is derived from an EMBL/GenBank/DDBJ whole genome shotgun (WGS) entry which is preliminary data.</text>
</comment>
<dbReference type="Pfam" id="PF13445">
    <property type="entry name" value="zf-RING_UBOX"/>
    <property type="match status" value="1"/>
</dbReference>
<protein>
    <recommendedName>
        <fullName evidence="2">E3 ubiquitin-protein ligase RNF170</fullName>
    </recommendedName>
    <alternativeName>
        <fullName evidence="11">RING finger protein 170</fullName>
    </alternativeName>
    <alternativeName>
        <fullName evidence="10">RING-type E3 ubiquitin transferase RNF170</fullName>
    </alternativeName>
</protein>
<feature type="domain" description="RING-type" evidence="14">
    <location>
        <begin position="122"/>
        <end position="167"/>
    </location>
</feature>
<dbReference type="GO" id="GO:0008270">
    <property type="term" value="F:zinc ion binding"/>
    <property type="evidence" value="ECO:0007669"/>
    <property type="project" value="UniProtKB-KW"/>
</dbReference>
<organism evidence="15 16">
    <name type="scientific">Ramazzottius varieornatus</name>
    <name type="common">Water bear</name>
    <name type="synonym">Tardigrade</name>
    <dbReference type="NCBI Taxonomy" id="947166"/>
    <lineage>
        <taxon>Eukaryota</taxon>
        <taxon>Metazoa</taxon>
        <taxon>Ecdysozoa</taxon>
        <taxon>Tardigrada</taxon>
        <taxon>Eutardigrada</taxon>
        <taxon>Parachela</taxon>
        <taxon>Hypsibioidea</taxon>
        <taxon>Ramazzottiidae</taxon>
        <taxon>Ramazzottius</taxon>
    </lineage>
</organism>
<sequence>MSLLGTVWSIFVGALHLFGLFSDSGSSHHAAPVVHQRGLFEVLISWMFRAFIAFAVMVVLGVIAWSLFKRWLFRTVTREIRGEFQPLVTRIREWLISQNVREEQPISRANSTTDYHTTETGCPICLIDPAEIPIQTNCGHVFCGQCITTYWQQGTWGTTGVKCPVCRQTVNLLMRDMRPGVSMPDDPDQVVAIEREIRKYNQRFSGEPRPLFDRIRDIPSILQHFSRNVSLGDAIGLLFRGRMLLYVVGVLAYFLMPFDLLPESFLGLFGLVDDLGGFMFLAAQVAAIWRTAVVNNQHGNGARGLNAAAGDGLLAAITNLAGNWAGAQQQQQQRQQRAR</sequence>
<dbReference type="AlphaFoldDB" id="A0A1D1UE80"/>
<keyword evidence="6" id="KW-0256">Endoplasmic reticulum</keyword>
<keyword evidence="5 12" id="KW-0863">Zinc-finger</keyword>
<evidence type="ECO:0000256" key="3">
    <source>
        <dbReference type="ARBA" id="ARBA00022692"/>
    </source>
</evidence>
<dbReference type="GO" id="GO:0061630">
    <property type="term" value="F:ubiquitin protein ligase activity"/>
    <property type="evidence" value="ECO:0007669"/>
    <property type="project" value="InterPro"/>
</dbReference>
<keyword evidence="4" id="KW-0479">Metal-binding</keyword>
<keyword evidence="9 13" id="KW-0472">Membrane</keyword>
<dbReference type="PROSITE" id="PS50089">
    <property type="entry name" value="ZF_RING_2"/>
    <property type="match status" value="1"/>
</dbReference>
<dbReference type="CDD" id="cd16553">
    <property type="entry name" value="RING-HC_RNF170"/>
    <property type="match status" value="1"/>
</dbReference>
<dbReference type="InterPro" id="IPR027370">
    <property type="entry name" value="Znf-RING_euk"/>
</dbReference>
<dbReference type="InterPro" id="IPR017907">
    <property type="entry name" value="Znf_RING_CS"/>
</dbReference>
<dbReference type="Proteomes" id="UP000186922">
    <property type="component" value="Unassembled WGS sequence"/>
</dbReference>
<evidence type="ECO:0000256" key="11">
    <source>
        <dbReference type="ARBA" id="ARBA00031107"/>
    </source>
</evidence>
<dbReference type="OrthoDB" id="9049620at2759"/>
<feature type="transmembrane region" description="Helical" evidence="13">
    <location>
        <begin position="46"/>
        <end position="68"/>
    </location>
</feature>
<comment type="subcellular location">
    <subcellularLocation>
        <location evidence="1">Endoplasmic reticulum membrane</location>
        <topology evidence="1">Multi-pass membrane protein</topology>
    </subcellularLocation>
</comment>
<name>A0A1D1UE80_RAMVA</name>
<dbReference type="GO" id="GO:0016567">
    <property type="term" value="P:protein ubiquitination"/>
    <property type="evidence" value="ECO:0007669"/>
    <property type="project" value="UniProtKB-UniPathway"/>
</dbReference>
<dbReference type="GO" id="GO:0005789">
    <property type="term" value="C:endoplasmic reticulum membrane"/>
    <property type="evidence" value="ECO:0007669"/>
    <property type="project" value="UniProtKB-SubCell"/>
</dbReference>
<dbReference type="SUPFAM" id="SSF57850">
    <property type="entry name" value="RING/U-box"/>
    <property type="match status" value="1"/>
</dbReference>
<evidence type="ECO:0000256" key="9">
    <source>
        <dbReference type="ARBA" id="ARBA00023136"/>
    </source>
</evidence>
<accession>A0A1D1UE80</accession>
<dbReference type="PANTHER" id="PTHR22894:SF5">
    <property type="entry name" value="RING-TYPE DOMAIN-CONTAINING PROTEIN"/>
    <property type="match status" value="1"/>
</dbReference>
<evidence type="ECO:0000313" key="15">
    <source>
        <dbReference type="EMBL" id="GAU88094.1"/>
    </source>
</evidence>
<keyword evidence="7" id="KW-0862">Zinc</keyword>
<evidence type="ECO:0000256" key="13">
    <source>
        <dbReference type="SAM" id="Phobius"/>
    </source>
</evidence>
<evidence type="ECO:0000256" key="4">
    <source>
        <dbReference type="ARBA" id="ARBA00022723"/>
    </source>
</evidence>
<dbReference type="InterPro" id="IPR010652">
    <property type="entry name" value="DUF1232"/>
</dbReference>
<evidence type="ECO:0000256" key="7">
    <source>
        <dbReference type="ARBA" id="ARBA00022833"/>
    </source>
</evidence>
<evidence type="ECO:0000256" key="1">
    <source>
        <dbReference type="ARBA" id="ARBA00004477"/>
    </source>
</evidence>
<feature type="transmembrane region" description="Helical" evidence="13">
    <location>
        <begin position="237"/>
        <end position="255"/>
    </location>
</feature>
<dbReference type="InterPro" id="IPR013083">
    <property type="entry name" value="Znf_RING/FYVE/PHD"/>
</dbReference>
<evidence type="ECO:0000256" key="12">
    <source>
        <dbReference type="PROSITE-ProRule" id="PRU00175"/>
    </source>
</evidence>